<feature type="domain" description="Colicin E3-like ribonuclease" evidence="2">
    <location>
        <begin position="647"/>
        <end position="719"/>
    </location>
</feature>
<dbReference type="GO" id="GO:0016788">
    <property type="term" value="F:hydrolase activity, acting on ester bonds"/>
    <property type="evidence" value="ECO:0007669"/>
    <property type="project" value="InterPro"/>
</dbReference>
<keyword evidence="4" id="KW-1185">Reference proteome</keyword>
<dbReference type="RefSeq" id="WP_152585982.1">
    <property type="nucleotide sequence ID" value="NZ_CP045423.1"/>
</dbReference>
<evidence type="ECO:0000256" key="1">
    <source>
        <dbReference type="SAM" id="MobiDB-lite"/>
    </source>
</evidence>
<dbReference type="EMBL" id="CP045423">
    <property type="protein sequence ID" value="QFU16338.1"/>
    <property type="molecule type" value="Genomic_DNA"/>
</dbReference>
<dbReference type="GO" id="GO:0003723">
    <property type="term" value="F:RNA binding"/>
    <property type="evidence" value="ECO:0007669"/>
    <property type="project" value="InterPro"/>
</dbReference>
<dbReference type="InterPro" id="IPR009105">
    <property type="entry name" value="Colicin_E3_ribonuclease"/>
</dbReference>
<proteinExistence type="predicted"/>
<dbReference type="AlphaFoldDB" id="A0A5P9JX64"/>
<dbReference type="Pfam" id="PF13332">
    <property type="entry name" value="Fil_haemagg_2"/>
    <property type="match status" value="1"/>
</dbReference>
<dbReference type="Proteomes" id="UP000325614">
    <property type="component" value="Chromosome"/>
</dbReference>
<accession>A0A5P9JX64</accession>
<dbReference type="Pfam" id="PF09000">
    <property type="entry name" value="Cytotoxic"/>
    <property type="match status" value="1"/>
</dbReference>
<feature type="compositionally biased region" description="Low complexity" evidence="1">
    <location>
        <begin position="300"/>
        <end position="309"/>
    </location>
</feature>
<feature type="region of interest" description="Disordered" evidence="1">
    <location>
        <begin position="298"/>
        <end position="319"/>
    </location>
</feature>
<name>A0A5P9JX64_9HYPH</name>
<dbReference type="InterPro" id="IPR025157">
    <property type="entry name" value="Hemagglutinin_rpt"/>
</dbReference>
<feature type="compositionally biased region" description="Basic and acidic residues" evidence="1">
    <location>
        <begin position="696"/>
        <end position="705"/>
    </location>
</feature>
<protein>
    <recommendedName>
        <fullName evidence="2">Colicin E3-like ribonuclease domain-containing protein</fullName>
    </recommendedName>
</protein>
<dbReference type="GO" id="GO:0043022">
    <property type="term" value="F:ribosome binding"/>
    <property type="evidence" value="ECO:0007669"/>
    <property type="project" value="InterPro"/>
</dbReference>
<dbReference type="Gene3D" id="3.10.380.10">
    <property type="entry name" value="Colicin E3-like ribonuclease domain"/>
    <property type="match status" value="1"/>
</dbReference>
<reference evidence="3 4" key="1">
    <citation type="submission" date="2019-10" db="EMBL/GenBank/DDBJ databases">
        <title>Isolation, Identification of Microvirga thermotolerans HR1, a novel thermophilic bacterium and Comparative Genomics of the genus Microvirga.</title>
        <authorList>
            <person name="Li J."/>
            <person name="Zhang W."/>
            <person name="Lin M."/>
            <person name="Wang J."/>
        </authorList>
    </citation>
    <scope>NUCLEOTIDE SEQUENCE [LARGE SCALE GENOMIC DNA]</scope>
    <source>
        <strain evidence="3 4">HR1</strain>
    </source>
</reference>
<evidence type="ECO:0000313" key="3">
    <source>
        <dbReference type="EMBL" id="QFU16338.1"/>
    </source>
</evidence>
<evidence type="ECO:0000259" key="2">
    <source>
        <dbReference type="Pfam" id="PF09000"/>
    </source>
</evidence>
<organism evidence="3 4">
    <name type="scientific">Microvirga thermotolerans</name>
    <dbReference type="NCBI Taxonomy" id="2651334"/>
    <lineage>
        <taxon>Bacteria</taxon>
        <taxon>Pseudomonadati</taxon>
        <taxon>Pseudomonadota</taxon>
        <taxon>Alphaproteobacteria</taxon>
        <taxon>Hyphomicrobiales</taxon>
        <taxon>Methylobacteriaceae</taxon>
        <taxon>Microvirga</taxon>
    </lineage>
</organism>
<evidence type="ECO:0000313" key="4">
    <source>
        <dbReference type="Proteomes" id="UP000325614"/>
    </source>
</evidence>
<dbReference type="InterPro" id="IPR036725">
    <property type="entry name" value="ColE3_ribonuclease_sf"/>
</dbReference>
<sequence length="722" mass="74939">MRQLQQAPATFTSGHGNAGLKAIGIASGTLQALDGIKQLTNPTVSVSATVGASGSRATSQSVSVTAVPTTIKAGSLSLNAGRDIRLVGTQADVVTDITLTAGRDLKVESARSSTATYSSSSDWHAGVGVAASAGASGFTLGLTAEGGLSRANASSWSETQVNAQLKAGGKVAATTGRDATFAGATVKAQDIVLDVGRNLTVTSRQDKAHGSTSSMNVGGSVTVGLIGPSSASVNVGGGSGSSDKAWVSEQTGLYATNRLDARVEKHTQLNGAVLNAATGQLTLDTGTLGYKDLRDHDRGSSVSGQVGVSTPGTPGQLPGVTVQGSYASHDREQTTRATVGAGTVTVRNEAKQKQDVKGINRDVTQAQVITKDRREGVNVYVSSDAIKEAVTDFAGIRQNFARLPQALADVPTTIKQAIRDTAEALDLTGKTFDQAADAMIDQQVKKGEVSAEDGRKLKAIKENIAKKEVQDAVVGCVGRQGFNMHDLLFTPAYAQGVCTIAIDGTMMPIDRQLASRALAVIYEAGVAAGAGTLALAGAFLIASTNSTGGSLNREIVEDDGTKIVLRGSGATFEKTLSVISPTGEETRYVIDRLPSGEFAVKEGFTITDAGTKKIGEQEMMDIADKALFGTGIIVAINGNPDQKYYPAPKSPEQITGFPGLKEAKNVSGRPRWTDGKGKIYEWDKQHGTLEVYDKTGKKHLGEFDPKTGNQTKPPVPGRTTGK</sequence>
<gene>
    <name evidence="3" type="ORF">GDR74_08930</name>
</gene>
<dbReference type="KEGG" id="mico:GDR74_08930"/>
<feature type="region of interest" description="Disordered" evidence="1">
    <location>
        <begin position="696"/>
        <end position="722"/>
    </location>
</feature>
<dbReference type="SUPFAM" id="SSF63840">
    <property type="entry name" value="Ribonuclease domain of colicin E3"/>
    <property type="match status" value="1"/>
</dbReference>